<evidence type="ECO:0000313" key="1">
    <source>
        <dbReference type="EMBL" id="KAJ8682205.1"/>
    </source>
</evidence>
<proteinExistence type="predicted"/>
<name>A0ACC2PFJ8_9HYME</name>
<gene>
    <name evidence="1" type="ORF">QAD02_017997</name>
</gene>
<organism evidence="1 2">
    <name type="scientific">Eretmocerus hayati</name>
    <dbReference type="NCBI Taxonomy" id="131215"/>
    <lineage>
        <taxon>Eukaryota</taxon>
        <taxon>Metazoa</taxon>
        <taxon>Ecdysozoa</taxon>
        <taxon>Arthropoda</taxon>
        <taxon>Hexapoda</taxon>
        <taxon>Insecta</taxon>
        <taxon>Pterygota</taxon>
        <taxon>Neoptera</taxon>
        <taxon>Endopterygota</taxon>
        <taxon>Hymenoptera</taxon>
        <taxon>Apocrita</taxon>
        <taxon>Proctotrupomorpha</taxon>
        <taxon>Chalcidoidea</taxon>
        <taxon>Aphelinidae</taxon>
        <taxon>Aphelininae</taxon>
        <taxon>Eretmocerus</taxon>
    </lineage>
</organism>
<reference evidence="1" key="1">
    <citation type="submission" date="2023-04" db="EMBL/GenBank/DDBJ databases">
        <title>A chromosome-level genome assembly of the parasitoid wasp Eretmocerus hayati.</title>
        <authorList>
            <person name="Zhong Y."/>
            <person name="Liu S."/>
            <person name="Liu Y."/>
        </authorList>
    </citation>
    <scope>NUCLEOTIDE SEQUENCE</scope>
    <source>
        <strain evidence="1">ZJU_SS_LIU_2023</strain>
    </source>
</reference>
<dbReference type="Proteomes" id="UP001239111">
    <property type="component" value="Chromosome 1"/>
</dbReference>
<keyword evidence="2" id="KW-1185">Reference proteome</keyword>
<sequence length="317" mass="35307">MNCKAPHELCQRCGQNRFNENNEEHECARLASAALCRNCGGGHPATDKGCPRRAEEQKIRNEATIRGISVSEMKKLAKNTISGFSVNSRLQFPPLKSQEVSQDADHVIPNLSFSQIAKKTNSTSPPHEARRHMTQEARQSSSAFTWSRSSSQPSVKTTKNVGRQTQQPGSRNTHLYKPSEKEVLFQRKVRDALICPNGRGAPPAKLPGNLLTAVTNEWNGSIDEGEMQKHIKLLEPIFTNNANISHPSLLQAFILLYEKTLSDIEKPSEAPPLAPLNDQEMLEEVDNCRNDCSVDPGSEDLQLTQEIFQEPFPETRA</sequence>
<protein>
    <submittedName>
        <fullName evidence="1">Uncharacterized protein</fullName>
    </submittedName>
</protein>
<dbReference type="EMBL" id="CM056741">
    <property type="protein sequence ID" value="KAJ8682205.1"/>
    <property type="molecule type" value="Genomic_DNA"/>
</dbReference>
<evidence type="ECO:0000313" key="2">
    <source>
        <dbReference type="Proteomes" id="UP001239111"/>
    </source>
</evidence>
<comment type="caution">
    <text evidence="1">The sequence shown here is derived from an EMBL/GenBank/DDBJ whole genome shotgun (WGS) entry which is preliminary data.</text>
</comment>
<accession>A0ACC2PFJ8</accession>